<dbReference type="SMART" id="SM00382">
    <property type="entry name" value="AAA"/>
    <property type="match status" value="1"/>
</dbReference>
<dbReference type="CDD" id="cd03219">
    <property type="entry name" value="ABC_Mj1267_LivG_branched"/>
    <property type="match status" value="1"/>
</dbReference>
<dbReference type="InterPro" id="IPR027417">
    <property type="entry name" value="P-loop_NTPase"/>
</dbReference>
<dbReference type="GO" id="GO:0015192">
    <property type="term" value="F:L-phenylalanine transmembrane transporter activity"/>
    <property type="evidence" value="ECO:0007669"/>
    <property type="project" value="TreeGrafter"/>
</dbReference>
<evidence type="ECO:0000256" key="3">
    <source>
        <dbReference type="ARBA" id="ARBA00022741"/>
    </source>
</evidence>
<dbReference type="AlphaFoldDB" id="A0A0J6C8N2"/>
<dbReference type="PROSITE" id="PS50893">
    <property type="entry name" value="ABC_TRANSPORTER_2"/>
    <property type="match status" value="1"/>
</dbReference>
<dbReference type="Proteomes" id="UP000053096">
    <property type="component" value="Unassembled WGS sequence"/>
</dbReference>
<keyword evidence="4 7" id="KW-0067">ATP-binding</keyword>
<dbReference type="PANTHER" id="PTHR45772">
    <property type="entry name" value="CONSERVED COMPONENT OF ABC TRANSPORTER FOR NATURAL AMINO ACIDS-RELATED"/>
    <property type="match status" value="1"/>
</dbReference>
<dbReference type="GO" id="GO:0016887">
    <property type="term" value="F:ATP hydrolysis activity"/>
    <property type="evidence" value="ECO:0007669"/>
    <property type="project" value="InterPro"/>
</dbReference>
<proteinExistence type="predicted"/>
<dbReference type="GO" id="GO:1903806">
    <property type="term" value="P:L-isoleucine import across plasma membrane"/>
    <property type="evidence" value="ECO:0007669"/>
    <property type="project" value="TreeGrafter"/>
</dbReference>
<protein>
    <submittedName>
        <fullName evidence="6">ABC transporter ATP-binding protein</fullName>
    </submittedName>
    <submittedName>
        <fullName evidence="7">Lipopolysaccharide export system ATP-binding protein LptB</fullName>
        <ecNumber evidence="7">3.6.3.-</ecNumber>
    </submittedName>
</protein>
<feature type="domain" description="ABC transporter" evidence="5">
    <location>
        <begin position="2"/>
        <end position="234"/>
    </location>
</feature>
<reference evidence="6 9" key="2">
    <citation type="submission" date="2016-07" db="EMBL/GenBank/DDBJ databases">
        <title>Complete genome sequences of Bordetella pseudohinzii.</title>
        <authorList>
            <person name="Spilker T."/>
            <person name="Darrah R."/>
            <person name="LiPuma J.J."/>
        </authorList>
    </citation>
    <scope>NUCLEOTIDE SEQUENCE [LARGE SCALE GENOMIC DNA]</scope>
    <source>
        <strain evidence="6 9">HI4681</strain>
    </source>
</reference>
<evidence type="ECO:0000259" key="5">
    <source>
        <dbReference type="PROSITE" id="PS50893"/>
    </source>
</evidence>
<keyword evidence="7" id="KW-0378">Hydrolase</keyword>
<evidence type="ECO:0000313" key="6">
    <source>
        <dbReference type="EMBL" id="ANY17509.1"/>
    </source>
</evidence>
<dbReference type="EMBL" id="CYTV01000004">
    <property type="protein sequence ID" value="CUI72759.1"/>
    <property type="molecule type" value="Genomic_DNA"/>
</dbReference>
<dbReference type="Gene3D" id="3.40.50.300">
    <property type="entry name" value="P-loop containing nucleotide triphosphate hydrolases"/>
    <property type="match status" value="1"/>
</dbReference>
<keyword evidence="2" id="KW-0472">Membrane</keyword>
<dbReference type="InterPro" id="IPR003593">
    <property type="entry name" value="AAA+_ATPase"/>
</dbReference>
<sequence>MLDVDAVEKRFGGLCAVDKVSLSVAEREILALIGPNGAGKTTLFNLIAGALAPDAGAIRFQGEALPAGDAAGTCRRGLARTFQIPQLFSSMSVLDTVMVGALRRHADIGRARELAREVVHRVGLGGREEQPSATLTISGKKRLEVARALATGPRMILLDEVMAGLVMAEVAGILDLIRALRDGGMTVLLVEHNIEAVLSVADRVVVLDQGRKIADGAPRAVLDHPDVVRAYLGDDCVIA</sequence>
<dbReference type="Pfam" id="PF00005">
    <property type="entry name" value="ABC_tran"/>
    <property type="match status" value="1"/>
</dbReference>
<dbReference type="GO" id="GO:0015808">
    <property type="term" value="P:L-alanine transport"/>
    <property type="evidence" value="ECO:0007669"/>
    <property type="project" value="TreeGrafter"/>
</dbReference>
<evidence type="ECO:0000256" key="4">
    <source>
        <dbReference type="ARBA" id="ARBA00022840"/>
    </source>
</evidence>
<dbReference type="GO" id="GO:0015188">
    <property type="term" value="F:L-isoleucine transmembrane transporter activity"/>
    <property type="evidence" value="ECO:0007669"/>
    <property type="project" value="TreeGrafter"/>
</dbReference>
<dbReference type="InterPro" id="IPR032823">
    <property type="entry name" value="BCA_ABC_TP_C"/>
</dbReference>
<dbReference type="PANTHER" id="PTHR45772:SF7">
    <property type="entry name" value="AMINO ACID ABC TRANSPORTER ATP-BINDING PROTEIN"/>
    <property type="match status" value="1"/>
</dbReference>
<keyword evidence="1" id="KW-0813">Transport</keyword>
<dbReference type="GO" id="GO:0005304">
    <property type="term" value="F:L-valine transmembrane transporter activity"/>
    <property type="evidence" value="ECO:0007669"/>
    <property type="project" value="TreeGrafter"/>
</dbReference>
<dbReference type="EC" id="3.6.3.-" evidence="7"/>
<accession>A0A0M7EW67</accession>
<evidence type="ECO:0000313" key="8">
    <source>
        <dbReference type="Proteomes" id="UP000053096"/>
    </source>
</evidence>
<reference evidence="7 8" key="1">
    <citation type="submission" date="2015-09" db="EMBL/GenBank/DDBJ databases">
        <authorList>
            <person name="Jackson K.R."/>
            <person name="Lunt B.L."/>
            <person name="Fisher J.N.B."/>
            <person name="Gardner A.V."/>
            <person name="Bailey M.E."/>
            <person name="Deus L.M."/>
            <person name="Earl A.S."/>
            <person name="Gibby P.D."/>
            <person name="Hartmann K.A."/>
            <person name="Liu J.E."/>
            <person name="Manci A.M."/>
            <person name="Nielsen D.A."/>
            <person name="Solomon M.B."/>
            <person name="Breakwell D.P."/>
            <person name="Burnett S.H."/>
            <person name="Grose J.H."/>
        </authorList>
    </citation>
    <scope>NUCLEOTIDE SEQUENCE [LARGE SCALE GENOMIC DNA]</scope>
    <source>
        <strain evidence="7 8">2789STDY5608636</strain>
    </source>
</reference>
<organism evidence="7 8">
    <name type="scientific">Bordetella pseudohinzii</name>
    <dbReference type="NCBI Taxonomy" id="1331258"/>
    <lineage>
        <taxon>Bacteria</taxon>
        <taxon>Pseudomonadati</taxon>
        <taxon>Pseudomonadota</taxon>
        <taxon>Betaproteobacteria</taxon>
        <taxon>Burkholderiales</taxon>
        <taxon>Alcaligenaceae</taxon>
        <taxon>Bordetella</taxon>
    </lineage>
</organism>
<evidence type="ECO:0000256" key="1">
    <source>
        <dbReference type="ARBA" id="ARBA00022448"/>
    </source>
</evidence>
<dbReference type="SUPFAM" id="SSF52540">
    <property type="entry name" value="P-loop containing nucleoside triphosphate hydrolases"/>
    <property type="match status" value="1"/>
</dbReference>
<dbReference type="OrthoDB" id="9805514at2"/>
<dbReference type="EMBL" id="CP016440">
    <property type="protein sequence ID" value="ANY17509.1"/>
    <property type="molecule type" value="Genomic_DNA"/>
</dbReference>
<gene>
    <name evidence="7" type="primary">lptB_6</name>
    <name evidence="6" type="ORF">BBN53_17475</name>
    <name evidence="7" type="ORF">ERS370011_01952</name>
</gene>
<accession>A0A0J6C8N2</accession>
<dbReference type="GO" id="GO:0005524">
    <property type="term" value="F:ATP binding"/>
    <property type="evidence" value="ECO:0007669"/>
    <property type="project" value="UniProtKB-KW"/>
</dbReference>
<keyword evidence="2" id="KW-1003">Cell membrane</keyword>
<dbReference type="GO" id="GO:0042941">
    <property type="term" value="P:D-alanine transmembrane transport"/>
    <property type="evidence" value="ECO:0007669"/>
    <property type="project" value="TreeGrafter"/>
</dbReference>
<dbReference type="KEGG" id="bpdz:BBN53_17475"/>
<keyword evidence="9" id="KW-1185">Reference proteome</keyword>
<name>A0A0J6C8N2_9BORD</name>
<dbReference type="GO" id="GO:0005886">
    <property type="term" value="C:plasma membrane"/>
    <property type="evidence" value="ECO:0007669"/>
    <property type="project" value="TreeGrafter"/>
</dbReference>
<evidence type="ECO:0000313" key="7">
    <source>
        <dbReference type="EMBL" id="CUI72759.1"/>
    </source>
</evidence>
<evidence type="ECO:0000313" key="9">
    <source>
        <dbReference type="Proteomes" id="UP000092950"/>
    </source>
</evidence>
<dbReference type="InterPro" id="IPR003439">
    <property type="entry name" value="ABC_transporter-like_ATP-bd"/>
</dbReference>
<dbReference type="RefSeq" id="WP_043213215.1">
    <property type="nucleotide sequence ID" value="NZ_CAJGUP010000078.1"/>
</dbReference>
<evidence type="ECO:0000256" key="2">
    <source>
        <dbReference type="ARBA" id="ARBA00022475"/>
    </source>
</evidence>
<dbReference type="GO" id="GO:1903805">
    <property type="term" value="P:L-valine import across plasma membrane"/>
    <property type="evidence" value="ECO:0007669"/>
    <property type="project" value="TreeGrafter"/>
</dbReference>
<dbReference type="Proteomes" id="UP000092950">
    <property type="component" value="Chromosome"/>
</dbReference>
<keyword evidence="3" id="KW-0547">Nucleotide-binding</keyword>
<dbReference type="Pfam" id="PF12399">
    <property type="entry name" value="BCA_ABC_TP_C"/>
    <property type="match status" value="1"/>
</dbReference>
<dbReference type="InterPro" id="IPR051120">
    <property type="entry name" value="ABC_AA/LPS_Transport"/>
</dbReference>